<reference evidence="1 2" key="1">
    <citation type="submission" date="2021-06" db="EMBL/GenBank/DDBJ databases">
        <authorList>
            <person name="Kallberg Y."/>
            <person name="Tangrot J."/>
            <person name="Rosling A."/>
        </authorList>
    </citation>
    <scope>NUCLEOTIDE SEQUENCE [LARGE SCALE GENOMIC DNA]</scope>
    <source>
        <strain evidence="1 2">120-4 pot B 10/14</strain>
    </source>
</reference>
<sequence>MKLKEDKTWNPKRPHERQIQKLKVLEKEKEILILWAIYKDPISGHLKENITIEKSEEQVLEETIERSRENKAQQIYENMALYLQDLNLITKIEPIMPIEITSRTWKEKLDHVCEKIEAINPQIQLNAHV</sequence>
<comment type="caution">
    <text evidence="1">The sequence shown here is derived from an EMBL/GenBank/DDBJ whole genome shotgun (WGS) entry which is preliminary data.</text>
</comment>
<dbReference type="Proteomes" id="UP000789901">
    <property type="component" value="Unassembled WGS sequence"/>
</dbReference>
<keyword evidence="2" id="KW-1185">Reference proteome</keyword>
<accession>A0ABN7UM46</accession>
<dbReference type="EMBL" id="CAJVQB010004134">
    <property type="protein sequence ID" value="CAG8627901.1"/>
    <property type="molecule type" value="Genomic_DNA"/>
</dbReference>
<evidence type="ECO:0000313" key="1">
    <source>
        <dbReference type="EMBL" id="CAG8627901.1"/>
    </source>
</evidence>
<name>A0ABN7UM46_GIGMA</name>
<protein>
    <submittedName>
        <fullName evidence="1">26344_t:CDS:1</fullName>
    </submittedName>
</protein>
<organism evidence="1 2">
    <name type="scientific">Gigaspora margarita</name>
    <dbReference type="NCBI Taxonomy" id="4874"/>
    <lineage>
        <taxon>Eukaryota</taxon>
        <taxon>Fungi</taxon>
        <taxon>Fungi incertae sedis</taxon>
        <taxon>Mucoromycota</taxon>
        <taxon>Glomeromycotina</taxon>
        <taxon>Glomeromycetes</taxon>
        <taxon>Diversisporales</taxon>
        <taxon>Gigasporaceae</taxon>
        <taxon>Gigaspora</taxon>
    </lineage>
</organism>
<proteinExistence type="predicted"/>
<evidence type="ECO:0000313" key="2">
    <source>
        <dbReference type="Proteomes" id="UP000789901"/>
    </source>
</evidence>
<gene>
    <name evidence="1" type="ORF">GMARGA_LOCUS8176</name>
</gene>